<feature type="compositionally biased region" description="Basic residues" evidence="1">
    <location>
        <begin position="135"/>
        <end position="147"/>
    </location>
</feature>
<evidence type="ECO:0000256" key="1">
    <source>
        <dbReference type="SAM" id="MobiDB-lite"/>
    </source>
</evidence>
<sequence>MSRCPHPSLTACCGRSARVLTSRIISVPASPSEVAKRPVRARFSLAPSGHSLARAVAASRPPRCAISKRSHRPLALVLQGEDTAASADSDRAVSAAAERDRLRPLSLSATRMNDSASRDRKSESCLQFLRGARNLSRRPRDKGRRERRSASARLDRGAHQTPE</sequence>
<comment type="caution">
    <text evidence="2">The sequence shown here is derived from an EMBL/GenBank/DDBJ whole genome shotgun (WGS) entry which is preliminary data.</text>
</comment>
<reference evidence="2" key="1">
    <citation type="journal article" date="2021" name="G3 (Bethesda)">
        <title>Genome and transcriptome analysis of the beet armyworm Spodoptera exigua reveals targets for pest control. .</title>
        <authorList>
            <person name="Simon S."/>
            <person name="Breeschoten T."/>
            <person name="Jansen H.J."/>
            <person name="Dirks R.P."/>
            <person name="Schranz M.E."/>
            <person name="Ros V.I.D."/>
        </authorList>
    </citation>
    <scope>NUCLEOTIDE SEQUENCE</scope>
    <source>
        <strain evidence="2">TB_SE_WUR_2020</strain>
    </source>
</reference>
<feature type="compositionally biased region" description="Basic and acidic residues" evidence="1">
    <location>
        <begin position="153"/>
        <end position="163"/>
    </location>
</feature>
<dbReference type="EMBL" id="JACEFF010000058">
    <property type="protein sequence ID" value="KAH9644960.1"/>
    <property type="molecule type" value="Genomic_DNA"/>
</dbReference>
<feature type="compositionally biased region" description="Low complexity" evidence="1">
    <location>
        <begin position="84"/>
        <end position="96"/>
    </location>
</feature>
<accession>A0A922SP79</accession>
<name>A0A922SP79_SPOEX</name>
<evidence type="ECO:0000313" key="2">
    <source>
        <dbReference type="EMBL" id="KAH9644960.1"/>
    </source>
</evidence>
<evidence type="ECO:0000313" key="3">
    <source>
        <dbReference type="Proteomes" id="UP000814243"/>
    </source>
</evidence>
<gene>
    <name evidence="2" type="ORF">HF086_003290</name>
</gene>
<dbReference type="AlphaFoldDB" id="A0A922SP79"/>
<proteinExistence type="predicted"/>
<feature type="region of interest" description="Disordered" evidence="1">
    <location>
        <begin position="80"/>
        <end position="163"/>
    </location>
</feature>
<dbReference type="Proteomes" id="UP000814243">
    <property type="component" value="Unassembled WGS sequence"/>
</dbReference>
<protein>
    <submittedName>
        <fullName evidence="2">Uncharacterized protein</fullName>
    </submittedName>
</protein>
<organism evidence="2 3">
    <name type="scientific">Spodoptera exigua</name>
    <name type="common">Beet armyworm</name>
    <name type="synonym">Noctua fulgens</name>
    <dbReference type="NCBI Taxonomy" id="7107"/>
    <lineage>
        <taxon>Eukaryota</taxon>
        <taxon>Metazoa</taxon>
        <taxon>Ecdysozoa</taxon>
        <taxon>Arthropoda</taxon>
        <taxon>Hexapoda</taxon>
        <taxon>Insecta</taxon>
        <taxon>Pterygota</taxon>
        <taxon>Neoptera</taxon>
        <taxon>Endopterygota</taxon>
        <taxon>Lepidoptera</taxon>
        <taxon>Glossata</taxon>
        <taxon>Ditrysia</taxon>
        <taxon>Noctuoidea</taxon>
        <taxon>Noctuidae</taxon>
        <taxon>Amphipyrinae</taxon>
        <taxon>Spodoptera</taxon>
    </lineage>
</organism>